<dbReference type="InterPro" id="IPR036291">
    <property type="entry name" value="NAD(P)-bd_dom_sf"/>
</dbReference>
<accession>A0ABY1IQR5</accession>
<name>A0ABY1IQR5_9HYPH</name>
<evidence type="ECO:0000313" key="2">
    <source>
        <dbReference type="Proteomes" id="UP000184290"/>
    </source>
</evidence>
<keyword evidence="2" id="KW-1185">Reference proteome</keyword>
<organism evidence="1 2">
    <name type="scientific">Aureimonas altamirensis DSM 21988</name>
    <dbReference type="NCBI Taxonomy" id="1121026"/>
    <lineage>
        <taxon>Bacteria</taxon>
        <taxon>Pseudomonadati</taxon>
        <taxon>Pseudomonadota</taxon>
        <taxon>Alphaproteobacteria</taxon>
        <taxon>Hyphomicrobiales</taxon>
        <taxon>Aurantimonadaceae</taxon>
        <taxon>Aureimonas</taxon>
    </lineage>
</organism>
<dbReference type="SUPFAM" id="SSF51735">
    <property type="entry name" value="NAD(P)-binding Rossmann-fold domains"/>
    <property type="match status" value="1"/>
</dbReference>
<reference evidence="1 2" key="1">
    <citation type="submission" date="2016-11" db="EMBL/GenBank/DDBJ databases">
        <authorList>
            <person name="Varghese N."/>
            <person name="Submissions S."/>
        </authorList>
    </citation>
    <scope>NUCLEOTIDE SEQUENCE [LARGE SCALE GENOMIC DNA]</scope>
    <source>
        <strain evidence="1 2">DSM 21988</strain>
    </source>
</reference>
<evidence type="ECO:0000313" key="1">
    <source>
        <dbReference type="EMBL" id="SHJ94027.1"/>
    </source>
</evidence>
<dbReference type="Proteomes" id="UP000184290">
    <property type="component" value="Unassembled WGS sequence"/>
</dbReference>
<gene>
    <name evidence="1" type="ORF">SAMN02745911_3759</name>
</gene>
<sequence length="336" mass="35025">MTQDAILLMGGSGAIGLLTAEALRAAHPEVPLLIGGRDGAKAQATADKLGNAEGVAIDPRAEDLGLGAREVSAVAVFYSDERLAGLTYAKARGLPHLGISSGIYEVAPEVAVHMNNPGASAIVLGYEWLVGATTVATLAAARPFARLDSISLGALVDEDDGGGPAVAEDFERLARLMPAALALRDGAYVWQSGDDAKSRFHAIDGTQVEANGFSSIDVVGLAAATGARNVRFDLATGVTSSRRRGEAKSTEIIIELQGEDRQGKPLRSRHAVFHPGGAAPLTALGTSMILERLVGLDGRAPTAPGLYFPYQVLDHDRYLRRLEDAGGAILELETLA</sequence>
<proteinExistence type="predicted"/>
<dbReference type="EMBL" id="FQZC01000005">
    <property type="protein sequence ID" value="SHJ94027.1"/>
    <property type="molecule type" value="Genomic_DNA"/>
</dbReference>
<protein>
    <recommendedName>
        <fullName evidence="3">Saccharopine dehydrogenase</fullName>
    </recommendedName>
</protein>
<evidence type="ECO:0008006" key="3">
    <source>
        <dbReference type="Google" id="ProtNLM"/>
    </source>
</evidence>
<comment type="caution">
    <text evidence="1">The sequence shown here is derived from an EMBL/GenBank/DDBJ whole genome shotgun (WGS) entry which is preliminary data.</text>
</comment>
<dbReference type="RefSeq" id="WP_060610042.1">
    <property type="nucleotide sequence ID" value="NZ_FQZC01000005.1"/>
</dbReference>